<evidence type="ECO:0000256" key="3">
    <source>
        <dbReference type="ARBA" id="ARBA00023125"/>
    </source>
</evidence>
<dbReference type="PANTHER" id="PTHR32235">
    <property type="entry name" value="NON-HOMOLOGOUS END-JOINING FACTOR 1"/>
    <property type="match status" value="1"/>
</dbReference>
<comment type="subcellular location">
    <subcellularLocation>
        <location evidence="1">Nucleus</location>
    </subcellularLocation>
</comment>
<dbReference type="RefSeq" id="XP_045554139.1">
    <property type="nucleotide sequence ID" value="XM_045698183.1"/>
</dbReference>
<evidence type="ECO:0000256" key="7">
    <source>
        <dbReference type="ARBA" id="ARBA00044529"/>
    </source>
</evidence>
<feature type="domain" description="XLF-like N-terminal" evidence="10">
    <location>
        <begin position="14"/>
        <end position="127"/>
    </location>
</feature>
<protein>
    <recommendedName>
        <fullName evidence="7">Non-homologous end-joining factor 1</fullName>
    </recommendedName>
</protein>
<feature type="domain" description="XLF-like coiled-coil region" evidence="11">
    <location>
        <begin position="130"/>
        <end position="178"/>
    </location>
</feature>
<comment type="similarity">
    <text evidence="6">Belongs to the XRCC4-XLF family. XLF subfamily.</text>
</comment>
<evidence type="ECO:0000256" key="1">
    <source>
        <dbReference type="ARBA" id="ARBA00004123"/>
    </source>
</evidence>
<keyword evidence="12" id="KW-1185">Reference proteome</keyword>
<evidence type="ECO:0000259" key="10">
    <source>
        <dbReference type="Pfam" id="PF09302"/>
    </source>
</evidence>
<feature type="region of interest" description="Disordered" evidence="8">
    <location>
        <begin position="264"/>
        <end position="302"/>
    </location>
</feature>
<evidence type="ECO:0000256" key="2">
    <source>
        <dbReference type="ARBA" id="ARBA00022763"/>
    </source>
</evidence>
<dbReference type="Gene3D" id="2.170.210.10">
    <property type="entry name" value="DNA double-strand break repair and VJ recombination XRCC4, N-terminal"/>
    <property type="match status" value="1"/>
</dbReference>
<evidence type="ECO:0000256" key="9">
    <source>
        <dbReference type="SAM" id="Phobius"/>
    </source>
</evidence>
<organism evidence="12 13">
    <name type="scientific">Salmo salar</name>
    <name type="common">Atlantic salmon</name>
    <dbReference type="NCBI Taxonomy" id="8030"/>
    <lineage>
        <taxon>Eukaryota</taxon>
        <taxon>Metazoa</taxon>
        <taxon>Chordata</taxon>
        <taxon>Craniata</taxon>
        <taxon>Vertebrata</taxon>
        <taxon>Euteleostomi</taxon>
        <taxon>Actinopterygii</taxon>
        <taxon>Neopterygii</taxon>
        <taxon>Teleostei</taxon>
        <taxon>Protacanthopterygii</taxon>
        <taxon>Salmoniformes</taxon>
        <taxon>Salmonidae</taxon>
        <taxon>Salmoninae</taxon>
        <taxon>Salmo</taxon>
    </lineage>
</organism>
<reference evidence="13" key="1">
    <citation type="submission" date="2025-08" db="UniProtKB">
        <authorList>
            <consortium name="RefSeq"/>
        </authorList>
    </citation>
    <scope>IDENTIFICATION</scope>
</reference>
<keyword evidence="2" id="KW-0227">DNA damage</keyword>
<feature type="compositionally biased region" description="Basic and acidic residues" evidence="8">
    <location>
        <begin position="352"/>
        <end position="361"/>
    </location>
</feature>
<evidence type="ECO:0000313" key="13">
    <source>
        <dbReference type="RefSeq" id="XP_045554139.1"/>
    </source>
</evidence>
<keyword evidence="9" id="KW-0472">Membrane</keyword>
<dbReference type="InterPro" id="IPR052287">
    <property type="entry name" value="NHEJ_factor"/>
</dbReference>
<dbReference type="InterPro" id="IPR053829">
    <property type="entry name" value="XLF-like_CC"/>
</dbReference>
<sequence>MERDAVDGDLLDCPWVPVCISVSQLLAKTWFGDTAYRILLTDLHSVWEEEMDTRAIQDRAQELNRRLRAPVHAFFSHMCEVAHPCLSGRVEDGGAPQFSLNHHGGDINLKLKSELAGVPFYWEFRCTPAPVALVCSQLVRPLLLMSRLLQRQVGQLGALLARKDTELQDYRDNGAVLSRGRLYVHRNKNTLIKHNIHTCSSRWCVCFAERLQTELFEEQSYRENFLTQTVPQVCARQGGLGFDSELQELYSAVTFYGNTNARKRKISERHAPEEDQSTTEDRDPNHAASGTQPPGEEVNHGLDQVNHGLDQVNHGLDQVNHGLDQVNHGLDQVNHGLDQGDKRQTGWGVRARTTDSERPNEEQTTVPMAAAADRPPRDPRRRKLRGFLDDLRTSSAPNTMETACDYVPNDTVKSSALCREWGVFWDAVYEHYHHLTCFSSTHLLICPFFIIIIFLFNN</sequence>
<keyword evidence="5" id="KW-0539">Nucleus</keyword>
<dbReference type="Pfam" id="PF21928">
    <property type="entry name" value="XLF_CC"/>
    <property type="match status" value="1"/>
</dbReference>
<keyword evidence="9" id="KW-1133">Transmembrane helix</keyword>
<evidence type="ECO:0000259" key="11">
    <source>
        <dbReference type="Pfam" id="PF21928"/>
    </source>
</evidence>
<evidence type="ECO:0000313" key="12">
    <source>
        <dbReference type="Proteomes" id="UP001652741"/>
    </source>
</evidence>
<dbReference type="InterPro" id="IPR015381">
    <property type="entry name" value="XLF-like_N"/>
</dbReference>
<feature type="compositionally biased region" description="Basic and acidic residues" evidence="8">
    <location>
        <begin position="268"/>
        <end position="285"/>
    </location>
</feature>
<name>A0ABM3D5Q5_SALSA</name>
<accession>A0ABM3D5Q5</accession>
<feature type="transmembrane region" description="Helical" evidence="9">
    <location>
        <begin position="438"/>
        <end position="456"/>
    </location>
</feature>
<evidence type="ECO:0000256" key="6">
    <source>
        <dbReference type="ARBA" id="ARBA00025747"/>
    </source>
</evidence>
<evidence type="ECO:0000256" key="8">
    <source>
        <dbReference type="SAM" id="MobiDB-lite"/>
    </source>
</evidence>
<dbReference type="PANTHER" id="PTHR32235:SF1">
    <property type="entry name" value="NON-HOMOLOGOUS END-JOINING FACTOR 1"/>
    <property type="match status" value="1"/>
</dbReference>
<dbReference type="InterPro" id="IPR038051">
    <property type="entry name" value="XRCC4-like_N_sf"/>
</dbReference>
<proteinExistence type="inferred from homology"/>
<evidence type="ECO:0000256" key="5">
    <source>
        <dbReference type="ARBA" id="ARBA00023242"/>
    </source>
</evidence>
<keyword evidence="9" id="KW-0812">Transmembrane</keyword>
<evidence type="ECO:0000256" key="4">
    <source>
        <dbReference type="ARBA" id="ARBA00023204"/>
    </source>
</evidence>
<keyword evidence="3" id="KW-0238">DNA-binding</keyword>
<keyword evidence="4" id="KW-0234">DNA repair</keyword>
<dbReference type="Gene3D" id="1.10.287.450">
    <property type="entry name" value="Helix hairpin bin"/>
    <property type="match status" value="2"/>
</dbReference>
<gene>
    <name evidence="13" type="primary">LOC106573957</name>
</gene>
<dbReference type="Pfam" id="PF09302">
    <property type="entry name" value="XLF"/>
    <property type="match status" value="1"/>
</dbReference>
<dbReference type="CDD" id="cd22285">
    <property type="entry name" value="HD_XLF_N"/>
    <property type="match status" value="1"/>
</dbReference>
<feature type="region of interest" description="Disordered" evidence="8">
    <location>
        <begin position="331"/>
        <end position="382"/>
    </location>
</feature>
<dbReference type="Proteomes" id="UP001652741">
    <property type="component" value="Chromosome ssa16"/>
</dbReference>
<dbReference type="GeneID" id="106573957"/>